<sequence length="181" mass="19700">MPALPPYPPSGTPTEGMVLVAVPLAYIPHVARLLADLDARQRVGPVPRRRADPAPGPAESDWTVEDLRRLSQGRSATHRTVCAVLDALAAEPERLFTVGELAEATGRPRKKIIGAMAGLTRLLKAHYDYAGRGFPFDRVPGRPEAPRELCYTMDRVRAARWREAQQRAPEVAGGAVAQPNP</sequence>
<keyword evidence="2" id="KW-1185">Reference proteome</keyword>
<proteinExistence type="predicted"/>
<gene>
    <name evidence="1" type="ORF">Van01_11260</name>
</gene>
<accession>A0ABQ4HQI7</accession>
<evidence type="ECO:0000313" key="1">
    <source>
        <dbReference type="EMBL" id="GIJ07912.1"/>
    </source>
</evidence>
<name>A0ABQ4HQI7_9ACTN</name>
<comment type="caution">
    <text evidence="1">The sequence shown here is derived from an EMBL/GenBank/DDBJ whole genome shotgun (WGS) entry which is preliminary data.</text>
</comment>
<reference evidence="1 2" key="1">
    <citation type="submission" date="2021-01" db="EMBL/GenBank/DDBJ databases">
        <title>Whole genome shotgun sequence of Verrucosispora andamanensis NBRC 109075.</title>
        <authorList>
            <person name="Komaki H."/>
            <person name="Tamura T."/>
        </authorList>
    </citation>
    <scope>NUCLEOTIDE SEQUENCE [LARGE SCALE GENOMIC DNA]</scope>
    <source>
        <strain evidence="1 2">NBRC 109075</strain>
    </source>
</reference>
<evidence type="ECO:0008006" key="3">
    <source>
        <dbReference type="Google" id="ProtNLM"/>
    </source>
</evidence>
<dbReference type="Proteomes" id="UP000647017">
    <property type="component" value="Unassembled WGS sequence"/>
</dbReference>
<dbReference type="EMBL" id="BOOZ01000004">
    <property type="protein sequence ID" value="GIJ07912.1"/>
    <property type="molecule type" value="Genomic_DNA"/>
</dbReference>
<protein>
    <recommendedName>
        <fullName evidence="3">MarR family transcriptional regulator</fullName>
    </recommendedName>
</protein>
<organism evidence="1 2">
    <name type="scientific">Micromonospora andamanensis</name>
    <dbReference type="NCBI Taxonomy" id="1287068"/>
    <lineage>
        <taxon>Bacteria</taxon>
        <taxon>Bacillati</taxon>
        <taxon>Actinomycetota</taxon>
        <taxon>Actinomycetes</taxon>
        <taxon>Micromonosporales</taxon>
        <taxon>Micromonosporaceae</taxon>
        <taxon>Micromonospora</taxon>
    </lineage>
</organism>
<evidence type="ECO:0000313" key="2">
    <source>
        <dbReference type="Proteomes" id="UP000647017"/>
    </source>
</evidence>